<dbReference type="Proteomes" id="UP001144352">
    <property type="component" value="Unassembled WGS sequence"/>
</dbReference>
<dbReference type="InterPro" id="IPR013783">
    <property type="entry name" value="Ig-like_fold"/>
</dbReference>
<dbReference type="RefSeq" id="WP_214186416.1">
    <property type="nucleotide sequence ID" value="NZ_BSDS01000001.1"/>
</dbReference>
<evidence type="ECO:0000313" key="3">
    <source>
        <dbReference type="EMBL" id="GLI38486.1"/>
    </source>
</evidence>
<reference evidence="3" key="1">
    <citation type="submission" date="2022-12" db="EMBL/GenBank/DDBJ databases">
        <title>Reference genome sequencing for broad-spectrum identification of bacterial and archaeal isolates by mass spectrometry.</title>
        <authorList>
            <person name="Sekiguchi Y."/>
            <person name="Tourlousse D.M."/>
        </authorList>
    </citation>
    <scope>NUCLEOTIDE SEQUENCE</scope>
    <source>
        <strain evidence="3">H2</strain>
    </source>
</reference>
<comment type="similarity">
    <text evidence="1">Belongs to the type I cytokine receptor family. Type 3 subfamily.</text>
</comment>
<dbReference type="InterPro" id="IPR036116">
    <property type="entry name" value="FN3_sf"/>
</dbReference>
<dbReference type="Gene3D" id="2.60.40.10">
    <property type="entry name" value="Immunoglobulins"/>
    <property type="match status" value="4"/>
</dbReference>
<dbReference type="CDD" id="cd00063">
    <property type="entry name" value="FN3"/>
    <property type="match status" value="3"/>
</dbReference>
<dbReference type="InterPro" id="IPR008969">
    <property type="entry name" value="CarboxyPept-like_regulatory"/>
</dbReference>
<dbReference type="Gene3D" id="2.60.40.380">
    <property type="entry name" value="Purple acid phosphatase-like, N-terminal"/>
    <property type="match status" value="1"/>
</dbReference>
<comment type="caution">
    <text evidence="3">The sequence shown here is derived from an EMBL/GenBank/DDBJ whole genome shotgun (WGS) entry which is preliminary data.</text>
</comment>
<dbReference type="SUPFAM" id="SSF49265">
    <property type="entry name" value="Fibronectin type III"/>
    <property type="match status" value="3"/>
</dbReference>
<dbReference type="SMART" id="SM00060">
    <property type="entry name" value="FN3"/>
    <property type="match status" value="7"/>
</dbReference>
<dbReference type="GO" id="GO:0046872">
    <property type="term" value="F:metal ion binding"/>
    <property type="evidence" value="ECO:0007669"/>
    <property type="project" value="InterPro"/>
</dbReference>
<accession>A0A9W6G0Z1</accession>
<dbReference type="PANTHER" id="PTHR48483">
    <property type="entry name" value="INTERLEUKIN-27 SUBUNIT BETA"/>
    <property type="match status" value="1"/>
</dbReference>
<gene>
    <name evidence="3" type="ORF">GHYDROH2_19870</name>
</gene>
<dbReference type="PROSITE" id="PS50853">
    <property type="entry name" value="FN3"/>
    <property type="match status" value="5"/>
</dbReference>
<dbReference type="Pfam" id="PF00041">
    <property type="entry name" value="fn3"/>
    <property type="match status" value="1"/>
</dbReference>
<dbReference type="Pfam" id="PF13620">
    <property type="entry name" value="CarboxypepD_reg"/>
    <property type="match status" value="1"/>
</dbReference>
<organism evidence="3 4">
    <name type="scientific">Geobacter hydrogenophilus</name>
    <dbReference type="NCBI Taxonomy" id="40983"/>
    <lineage>
        <taxon>Bacteria</taxon>
        <taxon>Pseudomonadati</taxon>
        <taxon>Thermodesulfobacteriota</taxon>
        <taxon>Desulfuromonadia</taxon>
        <taxon>Geobacterales</taxon>
        <taxon>Geobacteraceae</taxon>
        <taxon>Geobacter</taxon>
    </lineage>
</organism>
<dbReference type="InterPro" id="IPR053073">
    <property type="entry name" value="IL11/IL27_subunit_beta"/>
</dbReference>
<feature type="domain" description="Fibronectin type-III" evidence="2">
    <location>
        <begin position="952"/>
        <end position="1046"/>
    </location>
</feature>
<proteinExistence type="inferred from homology"/>
<dbReference type="GO" id="GO:0003993">
    <property type="term" value="F:acid phosphatase activity"/>
    <property type="evidence" value="ECO:0007669"/>
    <property type="project" value="InterPro"/>
</dbReference>
<evidence type="ECO:0000256" key="1">
    <source>
        <dbReference type="ARBA" id="ARBA00010890"/>
    </source>
</evidence>
<feature type="domain" description="Fibronectin type-III" evidence="2">
    <location>
        <begin position="1145"/>
        <end position="1238"/>
    </location>
</feature>
<name>A0A9W6G0Z1_9BACT</name>
<evidence type="ECO:0000313" key="4">
    <source>
        <dbReference type="Proteomes" id="UP001144352"/>
    </source>
</evidence>
<protein>
    <recommendedName>
        <fullName evidence="2">Fibronectin type-III domain-containing protein</fullName>
    </recommendedName>
</protein>
<evidence type="ECO:0000259" key="2">
    <source>
        <dbReference type="PROSITE" id="PS50853"/>
    </source>
</evidence>
<feature type="domain" description="Fibronectin type-III" evidence="2">
    <location>
        <begin position="759"/>
        <end position="851"/>
    </location>
</feature>
<dbReference type="EMBL" id="BSDS01000001">
    <property type="protein sequence ID" value="GLI38486.1"/>
    <property type="molecule type" value="Genomic_DNA"/>
</dbReference>
<sequence>MKRGLYNAATGLMAVIALVILALGSDAFAYQLKGTIYGGSNPLPNAKVDLINAATFANLSSTTSNSSGGYGFSTGNGTYNLNVSPPSASGFSQSIVNGIAVSGADVTQNVVLMQQAITVSGTVKSSDGTVVQGATVYFRYAGTSTVAKQIVTDASGAYSSSLSPGSYDIQVSASRGSVNHVASSVSYYFYNQSFSATTTKDLLLPTVKVTGKTTDSNGIAVAGVTLRAEYTSGSGFYLNYETATSDANGSYTLYLPPYNNYLITSTPPTGNTVLAPTNFTGQNFSSDTVKDFALRSAITVSGTVTSSDGTTVQNATIYFRYAGTSTVAKSVSSGTTGTYTVLLSPGSYDIQISASKGSVNHIASNVSYYLYSQSFSATTTKDFLLSTVKVTGKTTDSNGVAVAGVTLRAEYTSSADFYLNYETATSDANGSYTLYLPPYSNYLITATPPTGNTVLAPTNFTGQNFTSDTVKDFALSSAVTVSGTVTSSDGTAVQNATIYFRYAGTSTTAKSVSSGTDGLYTALVAPGAYDIQVSASKGSVNHVASSVSYYLYNQSFSANTTKDLNLSTVKITGKTTDSNGVPIAGVSVRAEYISGSGFYLNYESATSDASGTYILYLPPYNGYSINITPPTGSGFSSQMLRSLNYSTDLLQNIILDLPDTKPPVIVSGPAVSAITNTSAVVEWQTSEPTTAALKYGIANPPATGVAIATARANHSQTLSGLSADTTYYVSVAATDVSGNGPVASPVASFRTKQLADTTPPTILEGPIVTSITQGSAVVGWLTDEPSTGTLYYGLTSNPGTTKSDATQATGHRLSLTGLAADTLYYVKVAAKDLKGNGPTTSAVVSFKTLAAADTTAPLIVEGPMAINISDTEATILWKTDEPATSGVSYNDGVAYGVTADAGLVTEHSVRLTGLKPSALHTYTVSSKDALGNGPVLSQPATFKTLATPDTTPPVIIERSVVVYTTHQSAVIFWRTDEPADSLVEFGKADTLGSSEGKAALVTHHTITLTGLEQGTLYYFRVSSKDAAGNGPTVSTILTFTTDTLPKAKSLVITKGPDVVDLSYNQATISWETDIPADSAIDYSTAGVPGTMRVSDAKREKLHQLTVTNLAQNSPYTATVISSSVDGATAKAPVSFSTLNPPDTDAPQIIDGPTAIGITDSKASIKWRTDRAADSRVYFGIQGQPMDNFEGETKFLKEHVVVLTNLQPATTYAYYVVSYDPKGNGPATSSVWTFTTKGTADTTGPTMTTPTVSGITESQAVISWTTGEPATTQVAFGLAADLLNSQSATPGLRETHDITLTNLAAETTYYVKAISADTTGNQSESTVVSFTTMAAPRYWKVTPAAPAYGTISPSSVQTVLEGTTTSFTLTPSTGYMIASASGCGGTLSGDTFTTGPVTADCTVTALFVSDKPAVTLAASLPSPQQVGSSVTFTATGSGGRGSYEYAFQVMEGGVWKTAQDYSSLNTWVWDTTGKAAAAYNLKVLIRNAGSTAASEGFASLVYSLSALPKPTVTLSASLASPQVVGTQVTFTAAGSGGTGSYEYAFQLIEGGVWKTKQAYSNTATWTWDTTGSPITTYSLKVLIRNSGSTADSEGSASLGYILSAPPKPTVQLTANPASPQVVGAQVTFTATGSGGTGGYEYQFRILDGGVWSIAQTYGTPSTFVLDTTGKNVGTYRVEVQIRNANSTADVEGSSYLDYSITLPPKPTVSVTANPAGPQPTGTSITFTATGSSGTGSYEYAFQMLNNGVWETVQAYGTANTWAWDTTGKAAATYSVKALIRTPGSTVDEDSALISYTLAALPKPTVKLSGDKASPQVVGSQITFTAVGSAGTGSYEYAFQIMEGGAWNTKQPYSSTATWTWDTTGITLTTYTIRVLIRNAGSTADLEASAALSYVITAPPKPTVQLDPTPASPQVAGTPVTFTATGNGGSGSYEYSFQVLEGGVWKTMQAYSGTNTWTWDTTGKVATTYSVKVLIRNAGSSAASEGTALLNYVLTAPPKPTVQLAAVPASPQIAGTQITFTATGSGGSGSYEYEFRIYEGGAWKTMQTYSGANTWTWDTTGKIATTYQVGVLIRNAGSTAASEGSVTLNYALTTPPTPKVTLAASVPSPQLVGTQITFTATGSGGTGNYEYSFQVYDGVWTTVQPYSGANTWTWDTTGKKYMGYTVKVLIRNVGSTAASQSSAQMSYVLTSPPKPTVTLAVAPTSPQRVGTQITFTATGSGGTGSYEYAFEMMEAGVWTRKQDFSANNAWTWDTAGLAPNTYSIRAVIRNAGSAATLEGSASKLFTLSP</sequence>
<feature type="domain" description="Fibronectin type-III" evidence="2">
    <location>
        <begin position="662"/>
        <end position="754"/>
    </location>
</feature>
<dbReference type="PANTHER" id="PTHR48483:SF2">
    <property type="entry name" value="INTERLEUKIN-27 SUBUNIT BETA"/>
    <property type="match status" value="1"/>
</dbReference>
<dbReference type="Gene3D" id="2.60.40.1120">
    <property type="entry name" value="Carboxypeptidase-like, regulatory domain"/>
    <property type="match status" value="4"/>
</dbReference>
<dbReference type="SUPFAM" id="SSF49464">
    <property type="entry name" value="Carboxypeptidase regulatory domain-like"/>
    <property type="match status" value="7"/>
</dbReference>
<feature type="domain" description="Fibronectin type-III" evidence="2">
    <location>
        <begin position="1245"/>
        <end position="1334"/>
    </location>
</feature>
<dbReference type="InterPro" id="IPR003961">
    <property type="entry name" value="FN3_dom"/>
</dbReference>
<keyword evidence="4" id="KW-1185">Reference proteome</keyword>